<evidence type="ECO:0000256" key="3">
    <source>
        <dbReference type="ARBA" id="ARBA00022741"/>
    </source>
</evidence>
<evidence type="ECO:0000256" key="4">
    <source>
        <dbReference type="ARBA" id="ARBA00022777"/>
    </source>
</evidence>
<dbReference type="GO" id="GO:0004674">
    <property type="term" value="F:protein serine/threonine kinase activity"/>
    <property type="evidence" value="ECO:0007669"/>
    <property type="project" value="UniProtKB-KW"/>
</dbReference>
<feature type="cross-link" description="Glycyl lysine isopeptide (Lys-Gly) (interchain with G-Cter in SUMO2)" evidence="8">
    <location>
        <position position="169"/>
    </location>
</feature>
<gene>
    <name evidence="11" type="ORF">Rsub_10880</name>
</gene>
<dbReference type="InParanoid" id="A0A2V0PCZ5"/>
<dbReference type="Proteomes" id="UP000247498">
    <property type="component" value="Unassembled WGS sequence"/>
</dbReference>
<accession>A0A2V0PCZ5</accession>
<dbReference type="GO" id="GO:0005524">
    <property type="term" value="F:ATP binding"/>
    <property type="evidence" value="ECO:0007669"/>
    <property type="project" value="UniProtKB-KW"/>
</dbReference>
<keyword evidence="12" id="KW-1185">Reference proteome</keyword>
<feature type="binding site" evidence="7">
    <location>
        <begin position="171"/>
        <end position="172"/>
    </location>
    <ligand>
        <name>ATP</name>
        <dbReference type="ChEBI" id="CHEBI:30616"/>
    </ligand>
</feature>
<reference evidence="11 12" key="1">
    <citation type="journal article" date="2018" name="Sci. Rep.">
        <title>Raphidocelis subcapitata (=Pseudokirchneriella subcapitata) provides an insight into genome evolution and environmental adaptations in the Sphaeropleales.</title>
        <authorList>
            <person name="Suzuki S."/>
            <person name="Yamaguchi H."/>
            <person name="Nakajima N."/>
            <person name="Kawachi M."/>
        </authorList>
    </citation>
    <scope>NUCLEOTIDE SEQUENCE [LARGE SCALE GENOMIC DNA]</scope>
    <source>
        <strain evidence="11 12">NIES-35</strain>
    </source>
</reference>
<dbReference type="PROSITE" id="PS50011">
    <property type="entry name" value="PROTEIN_KINASE_DOM"/>
    <property type="match status" value="1"/>
</dbReference>
<dbReference type="Pfam" id="PF00069">
    <property type="entry name" value="Pkinase"/>
    <property type="match status" value="1"/>
</dbReference>
<feature type="domain" description="Protein kinase" evidence="10">
    <location>
        <begin position="38"/>
        <end position="308"/>
    </location>
</feature>
<evidence type="ECO:0000256" key="5">
    <source>
        <dbReference type="ARBA" id="ARBA00022840"/>
    </source>
</evidence>
<dbReference type="PANTHER" id="PTHR24350">
    <property type="entry name" value="SERINE/THREONINE-PROTEIN KINASE IAL-RELATED"/>
    <property type="match status" value="1"/>
</dbReference>
<evidence type="ECO:0000259" key="10">
    <source>
        <dbReference type="PROSITE" id="PS50011"/>
    </source>
</evidence>
<dbReference type="InterPro" id="IPR000719">
    <property type="entry name" value="Prot_kinase_dom"/>
</dbReference>
<feature type="compositionally biased region" description="Low complexity" evidence="9">
    <location>
        <begin position="318"/>
        <end position="333"/>
    </location>
</feature>
<dbReference type="InterPro" id="IPR011009">
    <property type="entry name" value="Kinase-like_dom_sf"/>
</dbReference>
<evidence type="ECO:0000256" key="6">
    <source>
        <dbReference type="PIRSR" id="PIRSR630616-1"/>
    </source>
</evidence>
<dbReference type="STRING" id="307507.A0A2V0PCZ5"/>
<dbReference type="PROSITE" id="PS00108">
    <property type="entry name" value="PROTEIN_KINASE_ST"/>
    <property type="match status" value="1"/>
</dbReference>
<feature type="region of interest" description="Disordered" evidence="9">
    <location>
        <begin position="318"/>
        <end position="382"/>
    </location>
</feature>
<keyword evidence="5 7" id="KW-0067">ATP-binding</keyword>
<evidence type="ECO:0000313" key="11">
    <source>
        <dbReference type="EMBL" id="GBF97716.1"/>
    </source>
</evidence>
<dbReference type="SUPFAM" id="SSF56112">
    <property type="entry name" value="Protein kinase-like (PK-like)"/>
    <property type="match status" value="1"/>
</dbReference>
<organism evidence="11 12">
    <name type="scientific">Raphidocelis subcapitata</name>
    <dbReference type="NCBI Taxonomy" id="307507"/>
    <lineage>
        <taxon>Eukaryota</taxon>
        <taxon>Viridiplantae</taxon>
        <taxon>Chlorophyta</taxon>
        <taxon>core chlorophytes</taxon>
        <taxon>Chlorophyceae</taxon>
        <taxon>CS clade</taxon>
        <taxon>Sphaeropleales</taxon>
        <taxon>Selenastraceae</taxon>
        <taxon>Raphidocelis</taxon>
    </lineage>
</organism>
<sequence length="510" mass="50247">MEGVRAPAAASSPSAPIVVEPPLACDAGWGAPVTVDVCSDIKLIRTGRYSTIHVASCPSVPAGRVAVKVYDRPALSARKRNMATREAVVLRHLNACGVPHIPHLWSAYPSASQFHLVVDYCAGGDALAALAARRGRGLPDEAVAAQFAAPLLEALSAMHAAGVVHRDVKLENVLLDASGAPLLGDFDLAVFAHNPPARAPVGTVPYMAPELFLLSAYKGTPEEGAVLARLGPGLDVWSLGVCLFELVAGYKPFQGADAEAIAAAVLHGARAPLPAGAGGAFADFVAAALTHDAAERPSAAALLAHPWVAAAAAGARAGGPKAAARPPGAAMRGARSDSAGSFEEMRRGAAAAAGGGAAAGGKPAAGEPLEAPVQQRPPPPRVSCFAGAAAAAAAAAAASGARADGAGPCGQPSAGGGGGGGGAPAMAALLPGAQLALQLQRTSSCLSTASAGALISPSSGDLASWGALLGALPPLPPPPVPPPPAPAAAKRAPLWHRLFACAGLHSAAPC</sequence>
<evidence type="ECO:0000256" key="9">
    <source>
        <dbReference type="SAM" id="MobiDB-lite"/>
    </source>
</evidence>
<dbReference type="EMBL" id="BDRX01000106">
    <property type="protein sequence ID" value="GBF97716.1"/>
    <property type="molecule type" value="Genomic_DNA"/>
</dbReference>
<evidence type="ECO:0000256" key="7">
    <source>
        <dbReference type="PIRSR" id="PIRSR630616-2"/>
    </source>
</evidence>
<evidence type="ECO:0000313" key="12">
    <source>
        <dbReference type="Proteomes" id="UP000247498"/>
    </source>
</evidence>
<evidence type="ECO:0000256" key="8">
    <source>
        <dbReference type="PIRSR" id="PIRSR630616-3"/>
    </source>
</evidence>
<dbReference type="InterPro" id="IPR008271">
    <property type="entry name" value="Ser/Thr_kinase_AS"/>
</dbReference>
<dbReference type="AlphaFoldDB" id="A0A2V0PCZ5"/>
<feature type="binding site" evidence="7">
    <location>
        <position position="185"/>
    </location>
    <ligand>
        <name>ATP</name>
        <dbReference type="ChEBI" id="CHEBI:30616"/>
    </ligand>
</feature>
<evidence type="ECO:0000256" key="1">
    <source>
        <dbReference type="ARBA" id="ARBA00022527"/>
    </source>
</evidence>
<feature type="active site" description="Proton acceptor" evidence="6">
    <location>
        <position position="167"/>
    </location>
</feature>
<dbReference type="OrthoDB" id="545321at2759"/>
<keyword evidence="2" id="KW-0808">Transferase</keyword>
<evidence type="ECO:0000256" key="2">
    <source>
        <dbReference type="ARBA" id="ARBA00022679"/>
    </source>
</evidence>
<keyword evidence="1" id="KW-0723">Serine/threonine-protein kinase</keyword>
<protein>
    <submittedName>
        <fullName evidence="11">Serine threonine kinase</fullName>
    </submittedName>
</protein>
<name>A0A2V0PCZ5_9CHLO</name>
<proteinExistence type="predicted"/>
<dbReference type="Gene3D" id="1.10.510.10">
    <property type="entry name" value="Transferase(Phosphotransferase) domain 1"/>
    <property type="match status" value="1"/>
</dbReference>
<keyword evidence="4 11" id="KW-0418">Kinase</keyword>
<keyword evidence="3 7" id="KW-0547">Nucleotide-binding</keyword>
<dbReference type="InterPro" id="IPR030616">
    <property type="entry name" value="Aur-like"/>
</dbReference>
<dbReference type="SMART" id="SM00220">
    <property type="entry name" value="S_TKc"/>
    <property type="match status" value="1"/>
</dbReference>
<comment type="caution">
    <text evidence="11">The sequence shown here is derived from an EMBL/GenBank/DDBJ whole genome shotgun (WGS) entry which is preliminary data.</text>
</comment>